<organism evidence="7 8">
    <name type="scientific">Paenibacillus apiarius</name>
    <dbReference type="NCBI Taxonomy" id="46240"/>
    <lineage>
        <taxon>Bacteria</taxon>
        <taxon>Bacillati</taxon>
        <taxon>Bacillota</taxon>
        <taxon>Bacilli</taxon>
        <taxon>Bacillales</taxon>
        <taxon>Paenibacillaceae</taxon>
        <taxon>Paenibacillus</taxon>
    </lineage>
</organism>
<evidence type="ECO:0000259" key="6">
    <source>
        <dbReference type="Pfam" id="PF07992"/>
    </source>
</evidence>
<dbReference type="EMBL" id="JAMDLW010000033">
    <property type="protein sequence ID" value="MCY9522317.1"/>
    <property type="molecule type" value="Genomic_DNA"/>
</dbReference>
<keyword evidence="4" id="KW-0560">Oxidoreductase</keyword>
<keyword evidence="3" id="KW-0274">FAD</keyword>
<dbReference type="InterPro" id="IPR045024">
    <property type="entry name" value="NDH-2"/>
</dbReference>
<keyword evidence="2" id="KW-0285">Flavoprotein</keyword>
<dbReference type="SUPFAM" id="SSF51905">
    <property type="entry name" value="FAD/NAD(P)-binding domain"/>
    <property type="match status" value="1"/>
</dbReference>
<name>A0ABT4DY92_9BACL</name>
<dbReference type="Proteomes" id="UP001207626">
    <property type="component" value="Unassembled WGS sequence"/>
</dbReference>
<reference evidence="7 8" key="1">
    <citation type="submission" date="2022-05" db="EMBL/GenBank/DDBJ databases">
        <title>Genome Sequencing of Bee-Associated Microbes.</title>
        <authorList>
            <person name="Dunlap C."/>
        </authorList>
    </citation>
    <scope>NUCLEOTIDE SEQUENCE [LARGE SCALE GENOMIC DNA]</scope>
    <source>
        <strain evidence="7 8">NRRL NRS-1438</strain>
    </source>
</reference>
<dbReference type="PANTHER" id="PTHR43706:SF45">
    <property type="entry name" value="NADH DEHYDROGENASE-LIKE PROTEIN RV1812C"/>
    <property type="match status" value="1"/>
</dbReference>
<accession>A0ABT4DY92</accession>
<evidence type="ECO:0000256" key="4">
    <source>
        <dbReference type="ARBA" id="ARBA00023002"/>
    </source>
</evidence>
<evidence type="ECO:0000313" key="7">
    <source>
        <dbReference type="EMBL" id="MCY9522317.1"/>
    </source>
</evidence>
<gene>
    <name evidence="7" type="ORF">M5X09_22120</name>
</gene>
<dbReference type="Pfam" id="PF07992">
    <property type="entry name" value="Pyr_redox_2"/>
    <property type="match status" value="1"/>
</dbReference>
<dbReference type="Gene3D" id="3.50.50.100">
    <property type="match status" value="1"/>
</dbReference>
<evidence type="ECO:0000256" key="1">
    <source>
        <dbReference type="ARBA" id="ARBA00005272"/>
    </source>
</evidence>
<evidence type="ECO:0000256" key="2">
    <source>
        <dbReference type="ARBA" id="ARBA00022630"/>
    </source>
</evidence>
<evidence type="ECO:0000313" key="8">
    <source>
        <dbReference type="Proteomes" id="UP001207626"/>
    </source>
</evidence>
<evidence type="ECO:0000256" key="3">
    <source>
        <dbReference type="ARBA" id="ARBA00022827"/>
    </source>
</evidence>
<comment type="caution">
    <text evidence="7">The sequence shown here is derived from an EMBL/GenBank/DDBJ whole genome shotgun (WGS) entry which is preliminary data.</text>
</comment>
<keyword evidence="8" id="KW-1185">Reference proteome</keyword>
<dbReference type="RefSeq" id="WP_254912133.1">
    <property type="nucleotide sequence ID" value="NZ_JAMDLV010000081.1"/>
</dbReference>
<feature type="domain" description="FAD/NAD(P)-binding" evidence="6">
    <location>
        <begin position="20"/>
        <end position="148"/>
    </location>
</feature>
<sequence length="193" mass="20698">MACAMREEIGRLGIQPGEVKVCLLNAHQRLFSEGPPKMGRKLDQPWQNAASPFYMERRALQERDGKLTLSGRRIIPVGLCVWTLGLLPNPMLRSMGLPVSEKGQVVVDASYRVKHLQGVYSIGDCARIVAPVSGQGDRMTCKEAAAQAARLGSIILADVNGGLSGESYEAKNGGWTSSWRASSAGKTGNSLGT</sequence>
<proteinExistence type="inferred from homology"/>
<keyword evidence="5" id="KW-0520">NAD</keyword>
<protein>
    <submittedName>
        <fullName evidence="7">FAD-dependent oxidoreductase</fullName>
    </submittedName>
</protein>
<evidence type="ECO:0000256" key="5">
    <source>
        <dbReference type="ARBA" id="ARBA00023027"/>
    </source>
</evidence>
<dbReference type="InterPro" id="IPR023753">
    <property type="entry name" value="FAD/NAD-binding_dom"/>
</dbReference>
<dbReference type="PANTHER" id="PTHR43706">
    <property type="entry name" value="NADH DEHYDROGENASE"/>
    <property type="match status" value="1"/>
</dbReference>
<dbReference type="InterPro" id="IPR036188">
    <property type="entry name" value="FAD/NAD-bd_sf"/>
</dbReference>
<comment type="similarity">
    <text evidence="1">Belongs to the NADH dehydrogenase family.</text>
</comment>